<dbReference type="GO" id="GO:0005634">
    <property type="term" value="C:nucleus"/>
    <property type="evidence" value="ECO:0007669"/>
    <property type="project" value="UniProtKB-SubCell"/>
</dbReference>
<evidence type="ECO:0000256" key="3">
    <source>
        <dbReference type="ARBA" id="ARBA00022691"/>
    </source>
</evidence>
<dbReference type="InterPro" id="IPR001214">
    <property type="entry name" value="SET_dom"/>
</dbReference>
<dbReference type="OrthoDB" id="341421at2759"/>
<dbReference type="PROSITE" id="PS50280">
    <property type="entry name" value="SET"/>
    <property type="match status" value="1"/>
</dbReference>
<dbReference type="Gene3D" id="3.90.1410.10">
    <property type="entry name" value="set domain protein methyltransferase, domain 1"/>
    <property type="match status" value="1"/>
</dbReference>
<dbReference type="InterPro" id="IPR015353">
    <property type="entry name" value="Rubisco_LSMT_subst-bd"/>
</dbReference>
<reference evidence="6 7" key="1">
    <citation type="journal article" date="2016" name="Mol. Biol. Evol.">
        <title>Comparative Genomics of Early-Diverging Mushroom-Forming Fungi Provides Insights into the Origins of Lignocellulose Decay Capabilities.</title>
        <authorList>
            <person name="Nagy L.G."/>
            <person name="Riley R."/>
            <person name="Tritt A."/>
            <person name="Adam C."/>
            <person name="Daum C."/>
            <person name="Floudas D."/>
            <person name="Sun H."/>
            <person name="Yadav J.S."/>
            <person name="Pangilinan J."/>
            <person name="Larsson K.H."/>
            <person name="Matsuura K."/>
            <person name="Barry K."/>
            <person name="Labutti K."/>
            <person name="Kuo R."/>
            <person name="Ohm R.A."/>
            <person name="Bhattacharya S.S."/>
            <person name="Shirouzu T."/>
            <person name="Yoshinaga Y."/>
            <person name="Martin F.M."/>
            <person name="Grigoriev I.V."/>
            <person name="Hibbett D.S."/>
        </authorList>
    </citation>
    <scope>NUCLEOTIDE SEQUENCE [LARGE SCALE GENOMIC DNA]</scope>
    <source>
        <strain evidence="6 7">HHB10207 ss-3</strain>
    </source>
</reference>
<dbReference type="PANTHER" id="PTHR13271:SF34">
    <property type="entry name" value="N-LYSINE METHYLTRANSFERASE SETD6"/>
    <property type="match status" value="1"/>
</dbReference>
<keyword evidence="1" id="KW-0489">Methyltransferase</keyword>
<dbReference type="AlphaFoldDB" id="A0A166IC61"/>
<evidence type="ECO:0000256" key="1">
    <source>
        <dbReference type="ARBA" id="ARBA00022603"/>
    </source>
</evidence>
<proteinExistence type="predicted"/>
<feature type="region of interest" description="Disordered" evidence="4">
    <location>
        <begin position="191"/>
        <end position="225"/>
    </location>
</feature>
<name>A0A166IC61_9AGAM</name>
<dbReference type="EMBL" id="KV428007">
    <property type="protein sequence ID" value="KZT43606.1"/>
    <property type="molecule type" value="Genomic_DNA"/>
</dbReference>
<evidence type="ECO:0000313" key="6">
    <source>
        <dbReference type="EMBL" id="KZT43606.1"/>
    </source>
</evidence>
<dbReference type="STRING" id="1314776.A0A166IC61"/>
<evidence type="ECO:0000256" key="4">
    <source>
        <dbReference type="SAM" id="MobiDB-lite"/>
    </source>
</evidence>
<dbReference type="GO" id="GO:0016279">
    <property type="term" value="F:protein-lysine N-methyltransferase activity"/>
    <property type="evidence" value="ECO:0007669"/>
    <property type="project" value="UniProtKB-UniRule"/>
</dbReference>
<feature type="domain" description="SET" evidence="5">
    <location>
        <begin position="23"/>
        <end position="296"/>
    </location>
</feature>
<dbReference type="Pfam" id="PF09273">
    <property type="entry name" value="Rubis-subs-bind"/>
    <property type="match status" value="1"/>
</dbReference>
<evidence type="ECO:0000313" key="7">
    <source>
        <dbReference type="Proteomes" id="UP000076798"/>
    </source>
</evidence>
<dbReference type="PANTHER" id="PTHR13271">
    <property type="entry name" value="UNCHARACTERIZED PUTATIVE METHYLTRANSFERASE"/>
    <property type="match status" value="1"/>
</dbReference>
<protein>
    <submittedName>
        <fullName evidence="6">SET domain-containing protein</fullName>
    </submittedName>
</protein>
<evidence type="ECO:0000256" key="2">
    <source>
        <dbReference type="ARBA" id="ARBA00022679"/>
    </source>
</evidence>
<keyword evidence="7" id="KW-1185">Reference proteome</keyword>
<gene>
    <name evidence="6" type="ORF">SISSUDRAFT_1040069</name>
</gene>
<dbReference type="InterPro" id="IPR046341">
    <property type="entry name" value="SET_dom_sf"/>
</dbReference>
<dbReference type="SUPFAM" id="SSF81822">
    <property type="entry name" value="RuBisCo LSMT C-terminal, substrate-binding domain"/>
    <property type="match status" value="1"/>
</dbReference>
<keyword evidence="2" id="KW-0808">Transferase</keyword>
<dbReference type="InterPro" id="IPR050600">
    <property type="entry name" value="SETD3_SETD6_MTase"/>
</dbReference>
<dbReference type="Gene3D" id="3.90.1420.10">
    <property type="entry name" value="Rubisco LSMT, substrate-binding domain"/>
    <property type="match status" value="1"/>
</dbReference>
<organism evidence="6 7">
    <name type="scientific">Sistotremastrum suecicum HHB10207 ss-3</name>
    <dbReference type="NCBI Taxonomy" id="1314776"/>
    <lineage>
        <taxon>Eukaryota</taxon>
        <taxon>Fungi</taxon>
        <taxon>Dikarya</taxon>
        <taxon>Basidiomycota</taxon>
        <taxon>Agaricomycotina</taxon>
        <taxon>Agaricomycetes</taxon>
        <taxon>Sistotremastrales</taxon>
        <taxon>Sistotremastraceae</taxon>
        <taxon>Sistotremastrum</taxon>
    </lineage>
</organism>
<sequence length="499" mass="56200">MTLQSLSDFTSWFQTNGGQLDSTLVGFAEFPDCGRGVVALRDIQEGENLFTLPRSLTLSTHTSSLTSLFSLDAWKSHKLDKNWTGLVLCMLWEAAQGPESKWFHYIASLPDSFETPMFWSEEELLELRGTSVLEKIGKKEAEESYWNQLLPAVKSRPDLFDPAKISSYYSLERYHIMGSLILSRGFEVEQEEQPGDISMGSDRMDTSMEGPPEPLKNSEDDDPADIDERDIAERETDDSDEEGEEEVLNVAMVPLADMLNARYGCGNAKLFYEGDKLGMVCTKAIKAGDQIWNTYGDLPNTDLLRKYGHIDLISDEGGIAGNPADIVEIKGDLVVQTFGRDPNALKDRIDWWLSQEEDDTFIVETDGRLPDDLISFMHLMMADNSQWEKISRKSKIPKPHVDQPILLLGLKLLKLRLDCYPTTLQQDEDLLKTTIVEPSNRATRIYINALHLRVGEKRILACALKELEGQLAKIPLSQQGSKRKHEDPAANHGGSKRKK</sequence>
<dbReference type="GO" id="GO:0032259">
    <property type="term" value="P:methylation"/>
    <property type="evidence" value="ECO:0007669"/>
    <property type="project" value="UniProtKB-KW"/>
</dbReference>
<dbReference type="InterPro" id="IPR036464">
    <property type="entry name" value="Rubisco_LSMT_subst-bd_sf"/>
</dbReference>
<feature type="region of interest" description="Disordered" evidence="4">
    <location>
        <begin position="475"/>
        <end position="499"/>
    </location>
</feature>
<dbReference type="Proteomes" id="UP000076798">
    <property type="component" value="Unassembled WGS sequence"/>
</dbReference>
<keyword evidence="3" id="KW-0949">S-adenosyl-L-methionine</keyword>
<dbReference type="Pfam" id="PF00856">
    <property type="entry name" value="SET"/>
    <property type="match status" value="1"/>
</dbReference>
<evidence type="ECO:0000259" key="5">
    <source>
        <dbReference type="PROSITE" id="PS50280"/>
    </source>
</evidence>
<dbReference type="SUPFAM" id="SSF82199">
    <property type="entry name" value="SET domain"/>
    <property type="match status" value="1"/>
</dbReference>
<accession>A0A166IC61</accession>